<organism evidence="3 4">
    <name type="scientific">Plasticicumulans lactativorans</name>
    <dbReference type="NCBI Taxonomy" id="1133106"/>
    <lineage>
        <taxon>Bacteria</taxon>
        <taxon>Pseudomonadati</taxon>
        <taxon>Pseudomonadota</taxon>
        <taxon>Gammaproteobacteria</taxon>
        <taxon>Candidatus Competibacteraceae</taxon>
        <taxon>Plasticicumulans</taxon>
    </lineage>
</organism>
<comment type="function">
    <text evidence="2">Functions as a ribosomal silencing factor. Interacts with ribosomal protein uL14 (rplN), blocking formation of intersubunit bridge B8. Prevents association of the 30S and 50S ribosomal subunits and the formation of functional ribosomes, thus repressing translation.</text>
</comment>
<evidence type="ECO:0000256" key="1">
    <source>
        <dbReference type="ARBA" id="ARBA00010574"/>
    </source>
</evidence>
<dbReference type="OrthoDB" id="9793681at2"/>
<dbReference type="EMBL" id="SLWY01000010">
    <property type="protein sequence ID" value="TCO81057.1"/>
    <property type="molecule type" value="Genomic_DNA"/>
</dbReference>
<gene>
    <name evidence="2" type="primary">rsfS</name>
    <name evidence="3" type="ORF">EV699_11082</name>
</gene>
<dbReference type="GO" id="GO:0042256">
    <property type="term" value="P:cytosolic ribosome assembly"/>
    <property type="evidence" value="ECO:0007669"/>
    <property type="project" value="UniProtKB-UniRule"/>
</dbReference>
<name>A0A4R2L6Z5_9GAMM</name>
<dbReference type="SUPFAM" id="SSF81301">
    <property type="entry name" value="Nucleotidyltransferase"/>
    <property type="match status" value="1"/>
</dbReference>
<keyword evidence="2" id="KW-0963">Cytoplasm</keyword>
<comment type="subunit">
    <text evidence="2">Interacts with ribosomal protein uL14 (rplN).</text>
</comment>
<dbReference type="HAMAP" id="MF_01477">
    <property type="entry name" value="Iojap_RsfS"/>
    <property type="match status" value="1"/>
</dbReference>
<dbReference type="PANTHER" id="PTHR21043:SF0">
    <property type="entry name" value="MITOCHONDRIAL ASSEMBLY OF RIBOSOMAL LARGE SUBUNIT PROTEIN 1"/>
    <property type="match status" value="1"/>
</dbReference>
<accession>A0A4R2L6Z5</accession>
<dbReference type="GO" id="GO:0005737">
    <property type="term" value="C:cytoplasm"/>
    <property type="evidence" value="ECO:0007669"/>
    <property type="project" value="UniProtKB-SubCell"/>
</dbReference>
<keyword evidence="2" id="KW-0678">Repressor</keyword>
<comment type="caution">
    <text evidence="3">The sequence shown here is derived from an EMBL/GenBank/DDBJ whole genome shotgun (WGS) entry which is preliminary data.</text>
</comment>
<comment type="similarity">
    <text evidence="1 2">Belongs to the Iojap/RsfS family.</text>
</comment>
<keyword evidence="2" id="KW-0810">Translation regulation</keyword>
<evidence type="ECO:0000256" key="2">
    <source>
        <dbReference type="HAMAP-Rule" id="MF_01477"/>
    </source>
</evidence>
<dbReference type="NCBIfam" id="TIGR00090">
    <property type="entry name" value="rsfS_iojap_ybeB"/>
    <property type="match status" value="1"/>
</dbReference>
<evidence type="ECO:0000313" key="4">
    <source>
        <dbReference type="Proteomes" id="UP000295765"/>
    </source>
</evidence>
<dbReference type="RefSeq" id="WP_132542252.1">
    <property type="nucleotide sequence ID" value="NZ_SLWY01000010.1"/>
</dbReference>
<dbReference type="Proteomes" id="UP000295765">
    <property type="component" value="Unassembled WGS sequence"/>
</dbReference>
<dbReference type="GO" id="GO:0090071">
    <property type="term" value="P:negative regulation of ribosome biogenesis"/>
    <property type="evidence" value="ECO:0007669"/>
    <property type="project" value="UniProtKB-UniRule"/>
</dbReference>
<dbReference type="GO" id="GO:0017148">
    <property type="term" value="P:negative regulation of translation"/>
    <property type="evidence" value="ECO:0007669"/>
    <property type="project" value="UniProtKB-UniRule"/>
</dbReference>
<dbReference type="AlphaFoldDB" id="A0A4R2L6Z5"/>
<dbReference type="PANTHER" id="PTHR21043">
    <property type="entry name" value="IOJAP SUPERFAMILY ORTHOLOG"/>
    <property type="match status" value="1"/>
</dbReference>
<dbReference type="GO" id="GO:0043023">
    <property type="term" value="F:ribosomal large subunit binding"/>
    <property type="evidence" value="ECO:0007669"/>
    <property type="project" value="TreeGrafter"/>
</dbReference>
<proteinExistence type="inferred from homology"/>
<sequence>MQTEELKNVVVDALEELKGVNIQVLDVRGKASFTDLMVIASGTSDRHVRSLAGKVQDKCREAGERPLGVEGEREGQWVLIDLGDVVVHVMSPQTRDFYNLEKLWAA</sequence>
<comment type="subcellular location">
    <subcellularLocation>
        <location evidence="2">Cytoplasm</location>
    </subcellularLocation>
</comment>
<reference evidence="3 4" key="1">
    <citation type="submission" date="2019-03" db="EMBL/GenBank/DDBJ databases">
        <title>Genomic Encyclopedia of Type Strains, Phase IV (KMG-IV): sequencing the most valuable type-strain genomes for metagenomic binning, comparative biology and taxonomic classification.</title>
        <authorList>
            <person name="Goeker M."/>
        </authorList>
    </citation>
    <scope>NUCLEOTIDE SEQUENCE [LARGE SCALE GENOMIC DNA]</scope>
    <source>
        <strain evidence="3 4">DSM 25287</strain>
    </source>
</reference>
<dbReference type="InterPro" id="IPR043519">
    <property type="entry name" value="NT_sf"/>
</dbReference>
<evidence type="ECO:0000313" key="3">
    <source>
        <dbReference type="EMBL" id="TCO81057.1"/>
    </source>
</evidence>
<protein>
    <recommendedName>
        <fullName evidence="2">Ribosomal silencing factor RsfS</fullName>
    </recommendedName>
</protein>
<dbReference type="Pfam" id="PF02410">
    <property type="entry name" value="RsfS"/>
    <property type="match status" value="1"/>
</dbReference>
<keyword evidence="4" id="KW-1185">Reference proteome</keyword>
<dbReference type="InterPro" id="IPR004394">
    <property type="entry name" value="Iojap/RsfS/C7orf30"/>
</dbReference>
<dbReference type="Gene3D" id="3.30.460.10">
    <property type="entry name" value="Beta Polymerase, domain 2"/>
    <property type="match status" value="1"/>
</dbReference>